<dbReference type="RefSeq" id="WP_338204343.1">
    <property type="nucleotide sequence ID" value="NZ_JAEKNR010000209.1"/>
</dbReference>
<proteinExistence type="predicted"/>
<organism evidence="3 4">
    <name type="scientific">Candidatus Nephthysia bennettiae</name>
    <dbReference type="NCBI Taxonomy" id="3127016"/>
    <lineage>
        <taxon>Bacteria</taxon>
        <taxon>Bacillati</taxon>
        <taxon>Candidatus Dormiibacterota</taxon>
        <taxon>Candidatus Dormibacteria</taxon>
        <taxon>Candidatus Dormibacterales</taxon>
        <taxon>Candidatus Dormibacteraceae</taxon>
        <taxon>Candidatus Nephthysia</taxon>
    </lineage>
</organism>
<sequence>MTEESTGGAQQMVQEKAQQAKEQVQQAAGSAQDRIRKQVDTRSTEAGHQVDSVGRAMRTAGEQLRGQGNELPAKVAEQLAQRAEQLGGYLRESDADRILGDLEDFARRQPWVVAAMGLAVGVAGARFLKASGRRRYRQSQSPLGAGSDPNGGAPTRTYPAPDVYPEPAAGRYAPPPTSRY</sequence>
<dbReference type="SUPFAM" id="SSF58113">
    <property type="entry name" value="Apolipoprotein A-I"/>
    <property type="match status" value="1"/>
</dbReference>
<keyword evidence="2" id="KW-1133">Transmembrane helix</keyword>
<accession>A0A934K5M1</accession>
<feature type="region of interest" description="Disordered" evidence="1">
    <location>
        <begin position="131"/>
        <end position="180"/>
    </location>
</feature>
<reference evidence="3" key="1">
    <citation type="submission" date="2020-10" db="EMBL/GenBank/DDBJ databases">
        <title>Ca. Dormibacterota MAGs.</title>
        <authorList>
            <person name="Montgomery K."/>
        </authorList>
    </citation>
    <scope>NUCLEOTIDE SEQUENCE [LARGE SCALE GENOMIC DNA]</scope>
    <source>
        <strain evidence="3">SC8812_S17_10</strain>
    </source>
</reference>
<feature type="compositionally biased region" description="Basic and acidic residues" evidence="1">
    <location>
        <begin position="33"/>
        <end position="45"/>
    </location>
</feature>
<gene>
    <name evidence="3" type="ORF">JF922_20765</name>
</gene>
<evidence type="ECO:0000256" key="2">
    <source>
        <dbReference type="SAM" id="Phobius"/>
    </source>
</evidence>
<keyword evidence="2" id="KW-0472">Membrane</keyword>
<evidence type="ECO:0000313" key="3">
    <source>
        <dbReference type="EMBL" id="MBJ7600489.1"/>
    </source>
</evidence>
<name>A0A934K5M1_9BACT</name>
<feature type="region of interest" description="Disordered" evidence="1">
    <location>
        <begin position="1"/>
        <end position="55"/>
    </location>
</feature>
<dbReference type="AlphaFoldDB" id="A0A934K5M1"/>
<dbReference type="EMBL" id="JAEKNR010000209">
    <property type="protein sequence ID" value="MBJ7600489.1"/>
    <property type="molecule type" value="Genomic_DNA"/>
</dbReference>
<evidence type="ECO:0008006" key="5">
    <source>
        <dbReference type="Google" id="ProtNLM"/>
    </source>
</evidence>
<feature type="compositionally biased region" description="Low complexity" evidence="1">
    <location>
        <begin position="9"/>
        <end position="28"/>
    </location>
</feature>
<feature type="transmembrane region" description="Helical" evidence="2">
    <location>
        <begin position="111"/>
        <end position="128"/>
    </location>
</feature>
<evidence type="ECO:0000313" key="4">
    <source>
        <dbReference type="Proteomes" id="UP000612893"/>
    </source>
</evidence>
<protein>
    <recommendedName>
        <fullName evidence="5">DUF3618 domain-containing protein</fullName>
    </recommendedName>
</protein>
<comment type="caution">
    <text evidence="3">The sequence shown here is derived from an EMBL/GenBank/DDBJ whole genome shotgun (WGS) entry which is preliminary data.</text>
</comment>
<keyword evidence="2" id="KW-0812">Transmembrane</keyword>
<keyword evidence="4" id="KW-1185">Reference proteome</keyword>
<evidence type="ECO:0000256" key="1">
    <source>
        <dbReference type="SAM" id="MobiDB-lite"/>
    </source>
</evidence>
<dbReference type="Proteomes" id="UP000612893">
    <property type="component" value="Unassembled WGS sequence"/>
</dbReference>